<reference evidence="1 2" key="1">
    <citation type="submission" date="2019-12" db="EMBL/GenBank/DDBJ databases">
        <authorList>
            <person name="Reyes-Prieto M."/>
        </authorList>
    </citation>
    <scope>NUCLEOTIDE SEQUENCE [LARGE SCALE GENOMIC DNA]</scope>
    <source>
        <strain evidence="1">HF14-78462</strain>
    </source>
</reference>
<sequence>MLALPGEMEIDMSKEMMTRRDLSALAAGGALAAAFATLPVLPASAYQGNMERALSALYSALASLREATPNKGGHRETAIELIQQAIQQVQNGIEYADERGGGGPTP</sequence>
<dbReference type="Proteomes" id="UP000433050">
    <property type="component" value="Unassembled WGS sequence"/>
</dbReference>
<accession>A0A5S9NDK1</accession>
<proteinExistence type="predicted"/>
<dbReference type="InterPro" id="IPR006311">
    <property type="entry name" value="TAT_signal"/>
</dbReference>
<dbReference type="EMBL" id="CACSAS010000001">
    <property type="protein sequence ID" value="CAA0088041.1"/>
    <property type="molecule type" value="Genomic_DNA"/>
</dbReference>
<keyword evidence="2" id="KW-1185">Reference proteome</keyword>
<dbReference type="AlphaFoldDB" id="A0A5S9NDK1"/>
<name>A0A5S9NDK1_9HYPH</name>
<organism evidence="1 2">
    <name type="scientific">Starkeya nomas</name>
    <dbReference type="NCBI Taxonomy" id="2666134"/>
    <lineage>
        <taxon>Bacteria</taxon>
        <taxon>Pseudomonadati</taxon>
        <taxon>Pseudomonadota</taxon>
        <taxon>Alphaproteobacteria</taxon>
        <taxon>Hyphomicrobiales</taxon>
        <taxon>Xanthobacteraceae</taxon>
        <taxon>Starkeya</taxon>
    </lineage>
</organism>
<evidence type="ECO:0000313" key="1">
    <source>
        <dbReference type="EMBL" id="CAA0088041.1"/>
    </source>
</evidence>
<evidence type="ECO:0000313" key="2">
    <source>
        <dbReference type="Proteomes" id="UP000433050"/>
    </source>
</evidence>
<dbReference type="PROSITE" id="PS51318">
    <property type="entry name" value="TAT"/>
    <property type="match status" value="1"/>
</dbReference>
<gene>
    <name evidence="1" type="ORF">STARVERO_00616</name>
</gene>
<protein>
    <submittedName>
        <fullName evidence="1">Uncharacterized protein</fullName>
    </submittedName>
</protein>